<feature type="signal peptide" evidence="1">
    <location>
        <begin position="1"/>
        <end position="19"/>
    </location>
</feature>
<feature type="chain" id="PRO_5047111827" description="DUF5060 domain-containing protein" evidence="1">
    <location>
        <begin position="20"/>
        <end position="735"/>
    </location>
</feature>
<accession>A0ABX2FSQ3</accession>
<dbReference type="InterPro" id="IPR017853">
    <property type="entry name" value="GH"/>
</dbReference>
<evidence type="ECO:0008006" key="4">
    <source>
        <dbReference type="Google" id="ProtNLM"/>
    </source>
</evidence>
<evidence type="ECO:0000313" key="3">
    <source>
        <dbReference type="Proteomes" id="UP000779507"/>
    </source>
</evidence>
<dbReference type="Gene3D" id="3.20.20.80">
    <property type="entry name" value="Glycosidases"/>
    <property type="match status" value="1"/>
</dbReference>
<sequence length="735" mass="81926">MSRLVSVGMLWLLGRAALAQAPVQEVIVLAPARAAGQPVHAACYQKVELAVALAPAVQREVAGGTLNPYDPRQVDLTAKLYDADSGQPVQPPVLGFYTERFRTDADGQAVGQPLASAHPWHLRFVLARPGRYRLRLHCAVRQAPDPGPGQEAGFDVVATAARPGQHGPLGFPPGQPYLRFADGAPFFAIGENLADYSGTSSFTPDDIPRLGTNTYPPYAVRAYRQVLDSLHRQGGNFARLLLSPASFEVEWDSAGYYGAQQNRAQDLDQVLALAEQRRVYLQLGAFHYIDYRLQVEADPTTRLLLWDHNPYRRLPGVRLPIDVFRQVQGDSCGLNPDAEQLFANKLRYLVARWGYSPNLAALEIFAEFDNLDRDPALAPEGFYWSWRGCPRPNYYYVELMQRRLAARLRAWCPRLLLTSSPATYIAGASLFQDSAIAFTSFHFYSDLQNYGQLYNYVVRWAQHAYQKPVQGGECGFSGAWYQSDNHSEFRNLLWSSSFSGSFGTGLNWWSWGYLHHHWPGWPQGVDYMKSVARFFAQKDLTRYAYEPVRTPLVPDSAALRPCLPGGVGPPECLEAGRANRVMPDPNNDPALAAPASLLPSDRRLEAFALRSPGRVLGWVHHRDDYWYNRPHQTDPAQRARYLHPDAAGQVPATRQTVRYVTDLCGARLTVAGLPPGARYRLEWWQTLGPGGPRPRYAYPVAADAQGEVQLPVPDLVAADARGNGPDYAFKLLARP</sequence>
<evidence type="ECO:0000256" key="1">
    <source>
        <dbReference type="SAM" id="SignalP"/>
    </source>
</evidence>
<dbReference type="EMBL" id="JABSNP010000012">
    <property type="protein sequence ID" value="NRT19878.1"/>
    <property type="molecule type" value="Genomic_DNA"/>
</dbReference>
<evidence type="ECO:0000313" key="2">
    <source>
        <dbReference type="EMBL" id="NRT19878.1"/>
    </source>
</evidence>
<dbReference type="Proteomes" id="UP000779507">
    <property type="component" value="Unassembled WGS sequence"/>
</dbReference>
<comment type="caution">
    <text evidence="2">The sequence shown here is derived from an EMBL/GenBank/DDBJ whole genome shotgun (WGS) entry which is preliminary data.</text>
</comment>
<proteinExistence type="predicted"/>
<gene>
    <name evidence="2" type="ORF">HNP98_002714</name>
</gene>
<organism evidence="2 3">
    <name type="scientific">Hymenobacter caeli</name>
    <dbReference type="NCBI Taxonomy" id="2735894"/>
    <lineage>
        <taxon>Bacteria</taxon>
        <taxon>Pseudomonadati</taxon>
        <taxon>Bacteroidota</taxon>
        <taxon>Cytophagia</taxon>
        <taxon>Cytophagales</taxon>
        <taxon>Hymenobacteraceae</taxon>
        <taxon>Hymenobacter</taxon>
    </lineage>
</organism>
<keyword evidence="3" id="KW-1185">Reference proteome</keyword>
<reference evidence="2 3" key="1">
    <citation type="submission" date="2020-05" db="EMBL/GenBank/DDBJ databases">
        <title>Genomic Encyclopedia of Type Strains, Phase IV (KMG-V): Genome sequencing to study the core and pangenomes of soil and plant-associated prokaryotes.</title>
        <authorList>
            <person name="Whitman W."/>
        </authorList>
    </citation>
    <scope>NUCLEOTIDE SEQUENCE [LARGE SCALE GENOMIC DNA]</scope>
    <source>
        <strain evidence="2 3">9A</strain>
    </source>
</reference>
<name>A0ABX2FSQ3_9BACT</name>
<dbReference type="SUPFAM" id="SSF51445">
    <property type="entry name" value="(Trans)glycosidases"/>
    <property type="match status" value="1"/>
</dbReference>
<keyword evidence="1" id="KW-0732">Signal</keyword>
<protein>
    <recommendedName>
        <fullName evidence="4">DUF5060 domain-containing protein</fullName>
    </recommendedName>
</protein>
<dbReference type="RefSeq" id="WP_173810589.1">
    <property type="nucleotide sequence ID" value="NZ_JABSNP010000012.1"/>
</dbReference>